<feature type="compositionally biased region" description="Low complexity" evidence="1">
    <location>
        <begin position="8"/>
        <end position="24"/>
    </location>
</feature>
<dbReference type="EMBL" id="KI894020">
    <property type="protein sequence ID" value="OCF26642.1"/>
    <property type="molecule type" value="Genomic_DNA"/>
</dbReference>
<sequence>MSGSPSILASSNASTASLTTENTEYTNHAGSKWTAERRSGPETGSRGYHAIADGFSEKNPARQASSRVRCTLAAFHYFYGPAEVSQLPAGDQTEGSYMVLEPKEWRVVFAAVYSLANDEDSMDLRSFHEGTLRPAADQPGFTPYNDAAWNAPAEEPFELQSSDDPSFRGLVKRRTEWNLRENHHRLENWVTELIQGEFPNLDNNFDYRQFLDQAEYESFISPARFTYDPDNAPMTIDQVDEIYGHIWRGARVGEPGPHLLHNRVNRTALCVPSVTFVPESAIEDHEEAQ</sequence>
<dbReference type="RefSeq" id="XP_019047712.1">
    <property type="nucleotide sequence ID" value="XM_019190964.1"/>
</dbReference>
<reference evidence="3" key="4">
    <citation type="submission" date="2024-02" db="EMBL/GenBank/DDBJ databases">
        <title>Comparative genomics of Cryptococcus and Kwoniella reveals pathogenesis evolution and contrasting modes of karyotype evolution via chromosome fusion or intercentromeric recombination.</title>
        <authorList>
            <person name="Coelho M.A."/>
            <person name="David-Palma M."/>
            <person name="Shea T."/>
            <person name="Bowers K."/>
            <person name="McGinley-Smith S."/>
            <person name="Mohammad A.W."/>
            <person name="Gnirke A."/>
            <person name="Yurkov A.M."/>
            <person name="Nowrousian M."/>
            <person name="Sun S."/>
            <person name="Cuomo C.A."/>
            <person name="Heitman J."/>
        </authorList>
    </citation>
    <scope>NUCLEOTIDE SEQUENCE</scope>
    <source>
        <strain evidence="3">CBS 10118</strain>
    </source>
</reference>
<dbReference type="GeneID" id="30208727"/>
<name>A0A1B9G6M7_9TREE</name>
<evidence type="ECO:0000313" key="2">
    <source>
        <dbReference type="EMBL" id="OCF26642.1"/>
    </source>
</evidence>
<evidence type="ECO:0000256" key="1">
    <source>
        <dbReference type="SAM" id="MobiDB-lite"/>
    </source>
</evidence>
<dbReference type="EMBL" id="CP144541">
    <property type="protein sequence ID" value="WVW78988.1"/>
    <property type="molecule type" value="Genomic_DNA"/>
</dbReference>
<organism evidence="2">
    <name type="scientific">Kwoniella bestiolae CBS 10118</name>
    <dbReference type="NCBI Taxonomy" id="1296100"/>
    <lineage>
        <taxon>Eukaryota</taxon>
        <taxon>Fungi</taxon>
        <taxon>Dikarya</taxon>
        <taxon>Basidiomycota</taxon>
        <taxon>Agaricomycotina</taxon>
        <taxon>Tremellomycetes</taxon>
        <taxon>Tremellales</taxon>
        <taxon>Cryptococcaceae</taxon>
        <taxon>Kwoniella</taxon>
    </lineage>
</organism>
<accession>A0A1B9G6M7</accession>
<evidence type="ECO:0000313" key="3">
    <source>
        <dbReference type="EMBL" id="WVW78988.1"/>
    </source>
</evidence>
<dbReference type="Proteomes" id="UP000092730">
    <property type="component" value="Chromosome 1"/>
</dbReference>
<reference evidence="2" key="3">
    <citation type="submission" date="2014-01" db="EMBL/GenBank/DDBJ databases">
        <title>Evolution of pathogenesis and genome organization in the Tremellales.</title>
        <authorList>
            <person name="Cuomo C."/>
            <person name="Litvintseva A."/>
            <person name="Heitman J."/>
            <person name="Chen Y."/>
            <person name="Sun S."/>
            <person name="Springer D."/>
            <person name="Dromer F."/>
            <person name="Young S."/>
            <person name="Zeng Q."/>
            <person name="Chapman S."/>
            <person name="Gujja S."/>
            <person name="Saif S."/>
            <person name="Birren B."/>
        </authorList>
    </citation>
    <scope>NUCLEOTIDE SEQUENCE</scope>
    <source>
        <strain evidence="2">CBS 10118</strain>
    </source>
</reference>
<dbReference type="AlphaFoldDB" id="A0A1B9G6M7"/>
<evidence type="ECO:0000313" key="4">
    <source>
        <dbReference type="Proteomes" id="UP000092730"/>
    </source>
</evidence>
<gene>
    <name evidence="2" type="ORF">I302_04328</name>
    <name evidence="3" type="ORF">I302_100951</name>
</gene>
<dbReference type="KEGG" id="kbi:30208727"/>
<reference evidence="3" key="2">
    <citation type="submission" date="2013-07" db="EMBL/GenBank/DDBJ databases">
        <authorList>
            <consortium name="The Broad Institute Genome Sequencing Platform"/>
            <person name="Cuomo C."/>
            <person name="Litvintseva A."/>
            <person name="Chen Y."/>
            <person name="Heitman J."/>
            <person name="Sun S."/>
            <person name="Springer D."/>
            <person name="Dromer F."/>
            <person name="Young S.K."/>
            <person name="Zeng Q."/>
            <person name="Gargeya S."/>
            <person name="Fitzgerald M."/>
            <person name="Abouelleil A."/>
            <person name="Alvarado L."/>
            <person name="Berlin A.M."/>
            <person name="Chapman S.B."/>
            <person name="Dewar J."/>
            <person name="Goldberg J."/>
            <person name="Griggs A."/>
            <person name="Gujja S."/>
            <person name="Hansen M."/>
            <person name="Howarth C."/>
            <person name="Imamovic A."/>
            <person name="Larimer J."/>
            <person name="McCowan C."/>
            <person name="Murphy C."/>
            <person name="Pearson M."/>
            <person name="Priest M."/>
            <person name="Roberts A."/>
            <person name="Saif S."/>
            <person name="Shea T."/>
            <person name="Sykes S."/>
            <person name="Wortman J."/>
            <person name="Nusbaum C."/>
            <person name="Birren B."/>
        </authorList>
    </citation>
    <scope>NUCLEOTIDE SEQUENCE</scope>
    <source>
        <strain evidence="3">CBS 10118</strain>
    </source>
</reference>
<feature type="region of interest" description="Disordered" evidence="1">
    <location>
        <begin position="1"/>
        <end position="54"/>
    </location>
</feature>
<keyword evidence="4" id="KW-1185">Reference proteome</keyword>
<reference evidence="2" key="1">
    <citation type="submission" date="2013-07" db="EMBL/GenBank/DDBJ databases">
        <title>The Genome Sequence of Cryptococcus bestiolae CBS10118.</title>
        <authorList>
            <consortium name="The Broad Institute Genome Sequencing Platform"/>
            <person name="Cuomo C."/>
            <person name="Litvintseva A."/>
            <person name="Chen Y."/>
            <person name="Heitman J."/>
            <person name="Sun S."/>
            <person name="Springer D."/>
            <person name="Dromer F."/>
            <person name="Young S.K."/>
            <person name="Zeng Q."/>
            <person name="Gargeya S."/>
            <person name="Fitzgerald M."/>
            <person name="Abouelleil A."/>
            <person name="Alvarado L."/>
            <person name="Berlin A.M."/>
            <person name="Chapman S.B."/>
            <person name="Dewar J."/>
            <person name="Goldberg J."/>
            <person name="Griggs A."/>
            <person name="Gujja S."/>
            <person name="Hansen M."/>
            <person name="Howarth C."/>
            <person name="Imamovic A."/>
            <person name="Larimer J."/>
            <person name="McCowan C."/>
            <person name="Murphy C."/>
            <person name="Pearson M."/>
            <person name="Priest M."/>
            <person name="Roberts A."/>
            <person name="Saif S."/>
            <person name="Shea T."/>
            <person name="Sykes S."/>
            <person name="Wortman J."/>
            <person name="Nusbaum C."/>
            <person name="Birren B."/>
        </authorList>
    </citation>
    <scope>NUCLEOTIDE SEQUENCE [LARGE SCALE GENOMIC DNA]</scope>
    <source>
        <strain evidence="2">CBS 10118</strain>
    </source>
</reference>
<dbReference type="VEuPathDB" id="FungiDB:I302_04328"/>
<proteinExistence type="predicted"/>
<protein>
    <submittedName>
        <fullName evidence="2">Uncharacterized protein</fullName>
    </submittedName>
</protein>